<dbReference type="EMBL" id="CAMXCT030006702">
    <property type="protein sequence ID" value="CAL4805910.1"/>
    <property type="molecule type" value="Genomic_DNA"/>
</dbReference>
<name>A0A9P1GPL1_9DINO</name>
<dbReference type="EMBL" id="CAMXCT020006702">
    <property type="protein sequence ID" value="CAL1171973.1"/>
    <property type="molecule type" value="Genomic_DNA"/>
</dbReference>
<sequence>GLSAANLFLRVLSDVQAMFNIYFANHPDWDQSCESLPARFNLLFESEKVRPTSNWRDSRLLRFKKKSEKMKITHRAKDKVSQRGEELSKDDLAMIEDWHWVSKPRWYVPMKWVGKPRWYFSSDTRADFFTQTPPVHGKDGWATADVSDLDAVMWPHVWCELVEQEWNSMSTELPQEEGG</sequence>
<accession>A0A9P1GPL1</accession>
<comment type="caution">
    <text evidence="1">The sequence shown here is derived from an EMBL/GenBank/DDBJ whole genome shotgun (WGS) entry which is preliminary data.</text>
</comment>
<organism evidence="1">
    <name type="scientific">Cladocopium goreaui</name>
    <dbReference type="NCBI Taxonomy" id="2562237"/>
    <lineage>
        <taxon>Eukaryota</taxon>
        <taxon>Sar</taxon>
        <taxon>Alveolata</taxon>
        <taxon>Dinophyceae</taxon>
        <taxon>Suessiales</taxon>
        <taxon>Symbiodiniaceae</taxon>
        <taxon>Cladocopium</taxon>
    </lineage>
</organism>
<dbReference type="AlphaFoldDB" id="A0A9P1GPL1"/>
<reference evidence="1" key="1">
    <citation type="submission" date="2022-10" db="EMBL/GenBank/DDBJ databases">
        <authorList>
            <person name="Chen Y."/>
            <person name="Dougan E. K."/>
            <person name="Chan C."/>
            <person name="Rhodes N."/>
            <person name="Thang M."/>
        </authorList>
    </citation>
    <scope>NUCLEOTIDE SEQUENCE</scope>
</reference>
<feature type="non-terminal residue" evidence="1">
    <location>
        <position position="1"/>
    </location>
</feature>
<reference evidence="2" key="2">
    <citation type="submission" date="2024-04" db="EMBL/GenBank/DDBJ databases">
        <authorList>
            <person name="Chen Y."/>
            <person name="Shah S."/>
            <person name="Dougan E. K."/>
            <person name="Thang M."/>
            <person name="Chan C."/>
        </authorList>
    </citation>
    <scope>NUCLEOTIDE SEQUENCE [LARGE SCALE GENOMIC DNA]</scope>
</reference>
<proteinExistence type="predicted"/>
<evidence type="ECO:0000313" key="1">
    <source>
        <dbReference type="EMBL" id="CAI4018598.1"/>
    </source>
</evidence>
<evidence type="ECO:0000313" key="3">
    <source>
        <dbReference type="Proteomes" id="UP001152797"/>
    </source>
</evidence>
<protein>
    <submittedName>
        <fullName evidence="1">Uncharacterized protein</fullName>
    </submittedName>
</protein>
<feature type="non-terminal residue" evidence="1">
    <location>
        <position position="179"/>
    </location>
</feature>
<gene>
    <name evidence="1" type="ORF">C1SCF055_LOCUS43150</name>
</gene>
<evidence type="ECO:0000313" key="2">
    <source>
        <dbReference type="EMBL" id="CAL1171973.1"/>
    </source>
</evidence>
<dbReference type="EMBL" id="CAMXCT010006702">
    <property type="protein sequence ID" value="CAI4018598.1"/>
    <property type="molecule type" value="Genomic_DNA"/>
</dbReference>
<dbReference type="Proteomes" id="UP001152797">
    <property type="component" value="Unassembled WGS sequence"/>
</dbReference>
<keyword evidence="3" id="KW-1185">Reference proteome</keyword>